<accession>A0A0M6ZAA7</accession>
<dbReference type="Pfam" id="PF01613">
    <property type="entry name" value="Flavin_Reduct"/>
    <property type="match status" value="1"/>
</dbReference>
<dbReference type="STRING" id="311410.LA5095_02852"/>
<dbReference type="GO" id="GO:0010181">
    <property type="term" value="F:FMN binding"/>
    <property type="evidence" value="ECO:0007669"/>
    <property type="project" value="InterPro"/>
</dbReference>
<dbReference type="GeneID" id="97667690"/>
<gene>
    <name evidence="2" type="ORF">LA5096_00221</name>
</gene>
<dbReference type="RefSeq" id="WP_055116034.1">
    <property type="nucleotide sequence ID" value="NZ_CANMGD010000006.1"/>
</dbReference>
<organism evidence="2 3">
    <name type="scientific">Roseibium album</name>
    <dbReference type="NCBI Taxonomy" id="311410"/>
    <lineage>
        <taxon>Bacteria</taxon>
        <taxon>Pseudomonadati</taxon>
        <taxon>Pseudomonadota</taxon>
        <taxon>Alphaproteobacteria</taxon>
        <taxon>Hyphomicrobiales</taxon>
        <taxon>Stappiaceae</taxon>
        <taxon>Roseibium</taxon>
    </lineage>
</organism>
<dbReference type="GO" id="GO:0016646">
    <property type="term" value="F:oxidoreductase activity, acting on the CH-NH group of donors, NAD or NADP as acceptor"/>
    <property type="evidence" value="ECO:0007669"/>
    <property type="project" value="UniProtKB-ARBA"/>
</dbReference>
<name>A0A0M6ZAA7_9HYPH</name>
<dbReference type="InterPro" id="IPR002563">
    <property type="entry name" value="Flavin_Rdtase-like_dom"/>
</dbReference>
<feature type="domain" description="Flavin reductase like" evidence="1">
    <location>
        <begin position="21"/>
        <end position="167"/>
    </location>
</feature>
<dbReference type="PANTHER" id="PTHR43812:SF2">
    <property type="entry name" value="FLAVIN REDUCTASE LIKE DOMAIN-CONTAINING PROTEIN"/>
    <property type="match status" value="1"/>
</dbReference>
<evidence type="ECO:0000313" key="3">
    <source>
        <dbReference type="Proteomes" id="UP000049983"/>
    </source>
</evidence>
<proteinExistence type="predicted"/>
<dbReference type="SUPFAM" id="SSF50475">
    <property type="entry name" value="FMN-binding split barrel"/>
    <property type="match status" value="1"/>
</dbReference>
<sequence length="200" mass="21985">MFYETSSNNHGLPHNPFKAIVSPRPIGWISSLDAEGRTNLAPYSFFNAVGDRPPIVMFSSSGYKDSAANVEATGEFVCNMASWDLKDEMNVSSAAVPSETSEFELSGLDMAASRLVRTPRVARAVTALECKHLQTIKLTDLEGAETDNWIVFGQVVGIHIDDSIIVNGKVDVTRYKPLSRLGYMEYAAITEVFEMSRPTI</sequence>
<dbReference type="EMBL" id="CXWC01000001">
    <property type="protein sequence ID" value="CTQ63997.1"/>
    <property type="molecule type" value="Genomic_DNA"/>
</dbReference>
<evidence type="ECO:0000259" key="1">
    <source>
        <dbReference type="SMART" id="SM00903"/>
    </source>
</evidence>
<dbReference type="Proteomes" id="UP000049983">
    <property type="component" value="Unassembled WGS sequence"/>
</dbReference>
<dbReference type="SMART" id="SM00903">
    <property type="entry name" value="Flavin_Reduct"/>
    <property type="match status" value="1"/>
</dbReference>
<dbReference type="OrthoDB" id="9783347at2"/>
<reference evidence="3" key="1">
    <citation type="submission" date="2015-07" db="EMBL/GenBank/DDBJ databases">
        <authorList>
            <person name="Rodrigo-Torres Lidia"/>
            <person name="Arahal R.David."/>
        </authorList>
    </citation>
    <scope>NUCLEOTIDE SEQUENCE [LARGE SCALE GENOMIC DNA]</scope>
    <source>
        <strain evidence="3">CECT 5096</strain>
    </source>
</reference>
<keyword evidence="3" id="KW-1185">Reference proteome</keyword>
<dbReference type="PANTHER" id="PTHR43812">
    <property type="entry name" value="BLR2425 PROTEIN"/>
    <property type="match status" value="1"/>
</dbReference>
<evidence type="ECO:0000313" key="2">
    <source>
        <dbReference type="EMBL" id="CTQ63997.1"/>
    </source>
</evidence>
<dbReference type="Gene3D" id="2.30.110.10">
    <property type="entry name" value="Electron Transport, Fmn-binding Protein, Chain A"/>
    <property type="match status" value="1"/>
</dbReference>
<protein>
    <submittedName>
        <fullName evidence="2">Flavin reductase like domain protein</fullName>
    </submittedName>
</protein>
<dbReference type="InterPro" id="IPR012349">
    <property type="entry name" value="Split_barrel_FMN-bd"/>
</dbReference>
<dbReference type="AlphaFoldDB" id="A0A0M6ZAA7"/>